<gene>
    <name evidence="1" type="ORF">L914_06686</name>
</gene>
<protein>
    <submittedName>
        <fullName evidence="1">Uncharacterized protein</fullName>
    </submittedName>
</protein>
<evidence type="ECO:0000313" key="1">
    <source>
        <dbReference type="EMBL" id="ETM48841.1"/>
    </source>
</evidence>
<dbReference type="AlphaFoldDB" id="W2NJT4"/>
<name>W2NJT4_PHYNI</name>
<accession>W2NJT4</accession>
<dbReference type="Proteomes" id="UP000054532">
    <property type="component" value="Unassembled WGS sequence"/>
</dbReference>
<organism evidence="1">
    <name type="scientific">Phytophthora nicotianae</name>
    <name type="common">Potato buckeye rot agent</name>
    <name type="synonym">Phytophthora parasitica</name>
    <dbReference type="NCBI Taxonomy" id="4792"/>
    <lineage>
        <taxon>Eukaryota</taxon>
        <taxon>Sar</taxon>
        <taxon>Stramenopiles</taxon>
        <taxon>Oomycota</taxon>
        <taxon>Peronosporomycetes</taxon>
        <taxon>Peronosporales</taxon>
        <taxon>Peronosporaceae</taxon>
        <taxon>Phytophthora</taxon>
    </lineage>
</organism>
<reference evidence="1" key="1">
    <citation type="submission" date="2013-11" db="EMBL/GenBank/DDBJ databases">
        <title>The Genome Sequence of Phytophthora parasitica IAC_01/95.</title>
        <authorList>
            <consortium name="The Broad Institute Genomics Platform"/>
            <person name="Russ C."/>
            <person name="Tyler B."/>
            <person name="Panabieres F."/>
            <person name="Shan W."/>
            <person name="Tripathy S."/>
            <person name="Grunwald N."/>
            <person name="Machado M."/>
            <person name="Johnson C.S."/>
            <person name="Arredondo F."/>
            <person name="Hong C."/>
            <person name="Coffey M."/>
            <person name="Young S.K."/>
            <person name="Zeng Q."/>
            <person name="Gargeya S."/>
            <person name="Fitzgerald M."/>
            <person name="Abouelleil A."/>
            <person name="Alvarado L."/>
            <person name="Chapman S.B."/>
            <person name="Gainer-Dewar J."/>
            <person name="Goldberg J."/>
            <person name="Griggs A."/>
            <person name="Gujja S."/>
            <person name="Hansen M."/>
            <person name="Howarth C."/>
            <person name="Imamovic A."/>
            <person name="Ireland A."/>
            <person name="Larimer J."/>
            <person name="McCowan C."/>
            <person name="Murphy C."/>
            <person name="Pearson M."/>
            <person name="Poon T.W."/>
            <person name="Priest M."/>
            <person name="Roberts A."/>
            <person name="Saif S."/>
            <person name="Shea T."/>
            <person name="Sykes S."/>
            <person name="Wortman J."/>
            <person name="Nusbaum C."/>
            <person name="Birren B."/>
        </authorList>
    </citation>
    <scope>NUCLEOTIDE SEQUENCE [LARGE SCALE GENOMIC DNA]</scope>
    <source>
        <strain evidence="1">IAC_01/95</strain>
    </source>
</reference>
<sequence length="65" mass="7453">MWFGISFKIELNQRGIDKNGNSVLLLLLNHPDITEDELRPVAELLLKHGTLRHLFNDEGESAINR</sequence>
<dbReference type="EMBL" id="KI692252">
    <property type="protein sequence ID" value="ETM48841.1"/>
    <property type="molecule type" value="Genomic_DNA"/>
</dbReference>
<proteinExistence type="predicted"/>